<evidence type="ECO:0000313" key="2">
    <source>
        <dbReference type="Proteomes" id="UP001589738"/>
    </source>
</evidence>
<evidence type="ECO:0000313" key="1">
    <source>
        <dbReference type="EMBL" id="MFC0475798.1"/>
    </source>
</evidence>
<gene>
    <name evidence="1" type="ORF">ACFFHF_11140</name>
</gene>
<accession>A0ABV6KV85</accession>
<name>A0ABV6KV85_9BACI</name>
<protein>
    <submittedName>
        <fullName evidence="1">Uncharacterized protein</fullName>
    </submittedName>
</protein>
<sequence>MKQMNEHVVEQLIELVGKSHEHISLLQMRIAQLECAIREMHVRY</sequence>
<reference evidence="1 2" key="1">
    <citation type="submission" date="2024-09" db="EMBL/GenBank/DDBJ databases">
        <authorList>
            <person name="Sun Q."/>
            <person name="Mori K."/>
        </authorList>
    </citation>
    <scope>NUCLEOTIDE SEQUENCE [LARGE SCALE GENOMIC DNA]</scope>
    <source>
        <strain evidence="1 2">CGMCC 1.9126</strain>
    </source>
</reference>
<proteinExistence type="predicted"/>
<dbReference type="Proteomes" id="UP001589738">
    <property type="component" value="Unassembled WGS sequence"/>
</dbReference>
<dbReference type="EMBL" id="JBHLUU010000032">
    <property type="protein sequence ID" value="MFC0475798.1"/>
    <property type="molecule type" value="Genomic_DNA"/>
</dbReference>
<keyword evidence="2" id="KW-1185">Reference proteome</keyword>
<comment type="caution">
    <text evidence="1">The sequence shown here is derived from an EMBL/GenBank/DDBJ whole genome shotgun (WGS) entry which is preliminary data.</text>
</comment>
<organism evidence="1 2">
    <name type="scientific">Robertmurraya beringensis</name>
    <dbReference type="NCBI Taxonomy" id="641660"/>
    <lineage>
        <taxon>Bacteria</taxon>
        <taxon>Bacillati</taxon>
        <taxon>Bacillota</taxon>
        <taxon>Bacilli</taxon>
        <taxon>Bacillales</taxon>
        <taxon>Bacillaceae</taxon>
        <taxon>Robertmurraya</taxon>
    </lineage>
</organism>
<dbReference type="RefSeq" id="WP_340905868.1">
    <property type="nucleotide sequence ID" value="NZ_JBHLUU010000032.1"/>
</dbReference>